<dbReference type="AlphaFoldDB" id="A0A558EWU5"/>
<evidence type="ECO:0000313" key="3">
    <source>
        <dbReference type="EMBL" id="TVT82947.1"/>
    </source>
</evidence>
<evidence type="ECO:0000313" key="5">
    <source>
        <dbReference type="Proteomes" id="UP000316981"/>
    </source>
</evidence>
<evidence type="ECO:0000313" key="4">
    <source>
        <dbReference type="EMBL" id="TVT86873.1"/>
    </source>
</evidence>
<comment type="caution">
    <text evidence="2">The sequence shown here is derived from an EMBL/GenBank/DDBJ whole genome shotgun (WGS) entry which is preliminary data.</text>
</comment>
<dbReference type="EMBL" id="VMTP01000096">
    <property type="protein sequence ID" value="TVT77810.1"/>
    <property type="molecule type" value="Genomic_DNA"/>
</dbReference>
<reference evidence="2 5" key="1">
    <citation type="submission" date="2019-07" db="EMBL/GenBank/DDBJ databases">
        <title>Draft Genome Sequence of the first blaOXA-58-Harboring Acinetobacter colistiniresistens clinical isolate from Brazil.</title>
        <authorList>
            <person name="Favaro L.S."/>
            <person name="Paula-Petroli S.B."/>
            <person name="Moura C.F."/>
            <person name="Tognim M.C.B."/>
            <person name="Venancio E.J."/>
            <person name="Yamada-Ogatta S.F."/>
            <person name="Carrara-Marroni F.E."/>
        </authorList>
    </citation>
    <scope>NUCLEOTIDE SEQUENCE [LARGE SCALE GENOMIC DNA]</scope>
    <source>
        <strain evidence="2 5">DL</strain>
    </source>
</reference>
<sequence length="44" mass="5068">HCIKLLGDRLTARHFQSQVNEIHARVAVLNRFTELGRPRTQVVS</sequence>
<dbReference type="Proteomes" id="UP000316981">
    <property type="component" value="Unassembled WGS sequence"/>
</dbReference>
<dbReference type="EMBL" id="VMTP01000115">
    <property type="protein sequence ID" value="TVT76084.1"/>
    <property type="molecule type" value="Genomic_DNA"/>
</dbReference>
<gene>
    <name evidence="4" type="ORF">FPV60_02510</name>
    <name evidence="3" type="ORF">FPV60_08495</name>
    <name evidence="2" type="ORF">FPV60_18130</name>
    <name evidence="1" type="ORF">FPV60_20640</name>
</gene>
<accession>A0A558EWU5</accession>
<evidence type="ECO:0000313" key="1">
    <source>
        <dbReference type="EMBL" id="TVT76084.1"/>
    </source>
</evidence>
<protein>
    <submittedName>
        <fullName evidence="2">IS5/IS1182 family transposase</fullName>
    </submittedName>
</protein>
<feature type="non-terminal residue" evidence="2">
    <location>
        <position position="1"/>
    </location>
</feature>
<organism evidence="2 5">
    <name type="scientific">Acinetobacter colistiniresistens</name>
    <dbReference type="NCBI Taxonomy" id="280145"/>
    <lineage>
        <taxon>Bacteria</taxon>
        <taxon>Pseudomonadati</taxon>
        <taxon>Pseudomonadota</taxon>
        <taxon>Gammaproteobacteria</taxon>
        <taxon>Moraxellales</taxon>
        <taxon>Moraxellaceae</taxon>
        <taxon>Acinetobacter</taxon>
    </lineage>
</organism>
<evidence type="ECO:0000313" key="2">
    <source>
        <dbReference type="EMBL" id="TVT77810.1"/>
    </source>
</evidence>
<proteinExistence type="predicted"/>
<dbReference type="EMBL" id="VMTP01000051">
    <property type="protein sequence ID" value="TVT82947.1"/>
    <property type="molecule type" value="Genomic_DNA"/>
</dbReference>
<name>A0A558EWU5_9GAMM</name>
<dbReference type="EMBL" id="VMTP01000023">
    <property type="protein sequence ID" value="TVT86873.1"/>
    <property type="molecule type" value="Genomic_DNA"/>
</dbReference>